<name>X1LJ62_9ZZZZ</name>
<dbReference type="AlphaFoldDB" id="X1LJ62"/>
<dbReference type="EMBL" id="BARV01009941">
    <property type="protein sequence ID" value="GAI05881.1"/>
    <property type="molecule type" value="Genomic_DNA"/>
</dbReference>
<reference evidence="1" key="1">
    <citation type="journal article" date="2014" name="Front. Microbiol.">
        <title>High frequency of phylogenetically diverse reductive dehalogenase-homologous genes in deep subseafloor sedimentary metagenomes.</title>
        <authorList>
            <person name="Kawai M."/>
            <person name="Futagami T."/>
            <person name="Toyoda A."/>
            <person name="Takaki Y."/>
            <person name="Nishi S."/>
            <person name="Hori S."/>
            <person name="Arai W."/>
            <person name="Tsubouchi T."/>
            <person name="Morono Y."/>
            <person name="Uchiyama I."/>
            <person name="Ito T."/>
            <person name="Fujiyama A."/>
            <person name="Inagaki F."/>
            <person name="Takami H."/>
        </authorList>
    </citation>
    <scope>NUCLEOTIDE SEQUENCE</scope>
    <source>
        <strain evidence="1">Expedition CK06-06</strain>
    </source>
</reference>
<accession>X1LJ62</accession>
<comment type="caution">
    <text evidence="1">The sequence shown here is derived from an EMBL/GenBank/DDBJ whole genome shotgun (WGS) entry which is preliminary data.</text>
</comment>
<sequence length="242" mass="28269">CYSKDHDHEIPMNRQTHAQNIFRVIQNIKKKYPNILIEAHDRGVSNQLYYQHNLPHSFDENWGFECMWNPMQDLISHRAFQLYEYNLAYSIPLYLHINENSDNENMLQFWWYSSVARHIGIGGLNDTNSAKYRALKNAIILYKKIKHILTRGTFYGIDPMIHLHVAEDTGNGVILAFNLTSRNKKVDIKINAPQFDLHFQTIELVSGTNQKIDLISKFHDPKKILEFEIVIPPLSPIIAILK</sequence>
<proteinExistence type="predicted"/>
<organism evidence="1">
    <name type="scientific">marine sediment metagenome</name>
    <dbReference type="NCBI Taxonomy" id="412755"/>
    <lineage>
        <taxon>unclassified sequences</taxon>
        <taxon>metagenomes</taxon>
        <taxon>ecological metagenomes</taxon>
    </lineage>
</organism>
<protein>
    <recommendedName>
        <fullName evidence="2">Glycosyl hydrolase family 30 beta sandwich domain-containing protein</fullName>
    </recommendedName>
</protein>
<evidence type="ECO:0000313" key="1">
    <source>
        <dbReference type="EMBL" id="GAI05881.1"/>
    </source>
</evidence>
<gene>
    <name evidence="1" type="ORF">S06H3_19417</name>
</gene>
<feature type="non-terminal residue" evidence="1">
    <location>
        <position position="1"/>
    </location>
</feature>
<evidence type="ECO:0008006" key="2">
    <source>
        <dbReference type="Google" id="ProtNLM"/>
    </source>
</evidence>